<proteinExistence type="predicted"/>
<reference evidence="2 3" key="1">
    <citation type="submission" date="2021-06" db="EMBL/GenBank/DDBJ databases">
        <title>A haploid diamondback moth (Plutella xylostella L.) genome assembly resolves 31 chromosomes and identifies a diamide resistance mutation.</title>
        <authorList>
            <person name="Ward C.M."/>
            <person name="Perry K.D."/>
            <person name="Baker G."/>
            <person name="Powis K."/>
            <person name="Heckel D.G."/>
            <person name="Baxter S.W."/>
        </authorList>
    </citation>
    <scope>NUCLEOTIDE SEQUENCE [LARGE SCALE GENOMIC DNA]</scope>
    <source>
        <strain evidence="2 3">LV</strain>
        <tissue evidence="2">Single pupa</tissue>
    </source>
</reference>
<feature type="region of interest" description="Disordered" evidence="1">
    <location>
        <begin position="1"/>
        <end position="90"/>
    </location>
</feature>
<keyword evidence="3" id="KW-1185">Reference proteome</keyword>
<dbReference type="Proteomes" id="UP000823941">
    <property type="component" value="Chromosome 6"/>
</dbReference>
<comment type="caution">
    <text evidence="2">The sequence shown here is derived from an EMBL/GenBank/DDBJ whole genome shotgun (WGS) entry which is preliminary data.</text>
</comment>
<gene>
    <name evidence="2" type="ORF">JYU34_004038</name>
</gene>
<protein>
    <submittedName>
        <fullName evidence="2">Uncharacterized protein</fullName>
    </submittedName>
</protein>
<dbReference type="EMBL" id="JAHIBW010000006">
    <property type="protein sequence ID" value="KAG7309579.1"/>
    <property type="molecule type" value="Genomic_DNA"/>
</dbReference>
<sequence length="300" mass="34094">MKKVTNSLKNDIATPKRKKGNKTNNISGGPMDNPNSTKKESSIAKKKQKLNTPSPTLRNKPSSIPNPDKVNAQTQTNFSRPNTNNSVTKTTVHKNRRNNVVITSSNTRNALLDQAEKSLGHGESKLCHFKYINGGIKEQLSGLLEKTKDLTLNDYYIMIIGEKDFESSRNYFELVTFIRGELQKVHNTNIIICLPTFRCNEFSTMYNWRVETFNNLLYMDNLSYEYAYILDSNLNLSFDSNNFTGQSGFLNDKGLTIVFRDLSVLMQHIQAYNAKSLGIKDKFESESTSENSNESNLFRV</sequence>
<name>A0ABQ7QX03_PLUXY</name>
<feature type="compositionally biased region" description="Polar residues" evidence="1">
    <location>
        <begin position="50"/>
        <end position="90"/>
    </location>
</feature>
<organism evidence="2 3">
    <name type="scientific">Plutella xylostella</name>
    <name type="common">Diamondback moth</name>
    <name type="synonym">Plutella maculipennis</name>
    <dbReference type="NCBI Taxonomy" id="51655"/>
    <lineage>
        <taxon>Eukaryota</taxon>
        <taxon>Metazoa</taxon>
        <taxon>Ecdysozoa</taxon>
        <taxon>Arthropoda</taxon>
        <taxon>Hexapoda</taxon>
        <taxon>Insecta</taxon>
        <taxon>Pterygota</taxon>
        <taxon>Neoptera</taxon>
        <taxon>Endopterygota</taxon>
        <taxon>Lepidoptera</taxon>
        <taxon>Glossata</taxon>
        <taxon>Ditrysia</taxon>
        <taxon>Yponomeutoidea</taxon>
        <taxon>Plutellidae</taxon>
        <taxon>Plutella</taxon>
    </lineage>
</organism>
<evidence type="ECO:0000313" key="3">
    <source>
        <dbReference type="Proteomes" id="UP000823941"/>
    </source>
</evidence>
<evidence type="ECO:0000256" key="1">
    <source>
        <dbReference type="SAM" id="MobiDB-lite"/>
    </source>
</evidence>
<accession>A0ABQ7QX03</accession>
<evidence type="ECO:0000313" key="2">
    <source>
        <dbReference type="EMBL" id="KAG7309579.1"/>
    </source>
</evidence>